<proteinExistence type="predicted"/>
<keyword evidence="1" id="KW-1133">Transmembrane helix</keyword>
<dbReference type="PANTHER" id="PTHR21377:SF0">
    <property type="entry name" value="PROTEIN FAM210B, MITOCHONDRIAL"/>
    <property type="match status" value="1"/>
</dbReference>
<comment type="caution">
    <text evidence="3">The sequence shown here is derived from an EMBL/GenBank/DDBJ whole genome shotgun (WGS) entry which is preliminary data.</text>
</comment>
<dbReference type="EMBL" id="JAPWTJ010003260">
    <property type="protein sequence ID" value="KAJ8959552.1"/>
    <property type="molecule type" value="Genomic_DNA"/>
</dbReference>
<feature type="transmembrane region" description="Helical" evidence="1">
    <location>
        <begin position="105"/>
        <end position="125"/>
    </location>
</feature>
<dbReference type="InterPro" id="IPR045866">
    <property type="entry name" value="FAM210A/B-like"/>
</dbReference>
<organism evidence="3 4">
    <name type="scientific">Molorchus minor</name>
    <dbReference type="NCBI Taxonomy" id="1323400"/>
    <lineage>
        <taxon>Eukaryota</taxon>
        <taxon>Metazoa</taxon>
        <taxon>Ecdysozoa</taxon>
        <taxon>Arthropoda</taxon>
        <taxon>Hexapoda</taxon>
        <taxon>Insecta</taxon>
        <taxon>Pterygota</taxon>
        <taxon>Neoptera</taxon>
        <taxon>Endopterygota</taxon>
        <taxon>Coleoptera</taxon>
        <taxon>Polyphaga</taxon>
        <taxon>Cucujiformia</taxon>
        <taxon>Chrysomeloidea</taxon>
        <taxon>Cerambycidae</taxon>
        <taxon>Lamiinae</taxon>
        <taxon>Monochamini</taxon>
        <taxon>Molorchus</taxon>
    </lineage>
</organism>
<evidence type="ECO:0000256" key="1">
    <source>
        <dbReference type="SAM" id="Phobius"/>
    </source>
</evidence>
<dbReference type="InterPro" id="IPR009688">
    <property type="entry name" value="FAM210A/B-like_dom"/>
</dbReference>
<reference evidence="3" key="1">
    <citation type="journal article" date="2023" name="Insect Mol. Biol.">
        <title>Genome sequencing provides insights into the evolution of gene families encoding plant cell wall-degrading enzymes in longhorned beetles.</title>
        <authorList>
            <person name="Shin N.R."/>
            <person name="Okamura Y."/>
            <person name="Kirsch R."/>
            <person name="Pauchet Y."/>
        </authorList>
    </citation>
    <scope>NUCLEOTIDE SEQUENCE</scope>
    <source>
        <strain evidence="3">MMC_N1</strain>
    </source>
</reference>
<evidence type="ECO:0000313" key="3">
    <source>
        <dbReference type="EMBL" id="KAJ8959552.1"/>
    </source>
</evidence>
<keyword evidence="4" id="KW-1185">Reference proteome</keyword>
<accession>A0ABQ9IS44</accession>
<dbReference type="PANTHER" id="PTHR21377">
    <property type="entry name" value="PROTEIN FAM210B, MITOCHONDRIAL"/>
    <property type="match status" value="1"/>
</dbReference>
<feature type="domain" description="DUF1279" evidence="2">
    <location>
        <begin position="17"/>
        <end position="120"/>
    </location>
</feature>
<keyword evidence="1" id="KW-0472">Membrane</keyword>
<evidence type="ECO:0000259" key="2">
    <source>
        <dbReference type="Pfam" id="PF06916"/>
    </source>
</evidence>
<gene>
    <name evidence="3" type="ORF">NQ317_005727</name>
</gene>
<evidence type="ECO:0000313" key="4">
    <source>
        <dbReference type="Proteomes" id="UP001162164"/>
    </source>
</evidence>
<keyword evidence="1" id="KW-0812">Transmembrane</keyword>
<dbReference type="Pfam" id="PF06916">
    <property type="entry name" value="FAM210A-B_dom"/>
    <property type="match status" value="1"/>
</dbReference>
<protein>
    <recommendedName>
        <fullName evidence="2">DUF1279 domain-containing protein</fullName>
    </recommendedName>
</protein>
<name>A0ABQ9IS44_9CUCU</name>
<sequence>MKLNQKLWKHRAITRAEKLKKAVKEYGSTVIVFHVGISLMSLGTCYLLVSYVVFTVPTDEGSKVEELGLDVTKVFAVLGLEDWLSKSQVAASAGTFAVAYAVHKVFAPVRITITLASVPLIVRYLRNIGFLKK</sequence>
<feature type="transmembrane region" description="Helical" evidence="1">
    <location>
        <begin position="30"/>
        <end position="54"/>
    </location>
</feature>
<dbReference type="Proteomes" id="UP001162164">
    <property type="component" value="Unassembled WGS sequence"/>
</dbReference>